<dbReference type="CDD" id="cd03788">
    <property type="entry name" value="GT20_TPS"/>
    <property type="match status" value="1"/>
</dbReference>
<evidence type="ECO:0000313" key="3">
    <source>
        <dbReference type="EMBL" id="GEO11064.1"/>
    </source>
</evidence>
<dbReference type="EMBL" id="BJYT01000015">
    <property type="protein sequence ID" value="GEO11064.1"/>
    <property type="molecule type" value="Genomic_DNA"/>
</dbReference>
<evidence type="ECO:0000256" key="1">
    <source>
        <dbReference type="ARBA" id="ARBA00006330"/>
    </source>
</evidence>
<comment type="similarity">
    <text evidence="1">In the C-terminal section; belongs to the trehalose phosphatase family.</text>
</comment>
<dbReference type="Gene3D" id="3.40.50.2000">
    <property type="entry name" value="Glycogen Phosphorylase B"/>
    <property type="match status" value="2"/>
</dbReference>
<dbReference type="GO" id="GO:0004805">
    <property type="term" value="F:trehalose-phosphatase activity"/>
    <property type="evidence" value="ECO:0007669"/>
    <property type="project" value="TreeGrafter"/>
</dbReference>
<evidence type="ECO:0000313" key="4">
    <source>
        <dbReference type="Proteomes" id="UP000321513"/>
    </source>
</evidence>
<dbReference type="InterPro" id="IPR006379">
    <property type="entry name" value="HAD-SF_hydro_IIB"/>
</dbReference>
<protein>
    <submittedName>
        <fullName evidence="3">Bifunctional alpha,alpha-trehalose-phosphate synthase (UDP-forming)/trehalose-phosphatase</fullName>
    </submittedName>
</protein>
<dbReference type="NCBIfam" id="TIGR00685">
    <property type="entry name" value="T6PP"/>
    <property type="match status" value="1"/>
</dbReference>
<dbReference type="Gene3D" id="3.30.70.1020">
    <property type="entry name" value="Trehalose-6-phosphate phosphatase related protein, domain 2"/>
    <property type="match status" value="1"/>
</dbReference>
<dbReference type="Pfam" id="PF00982">
    <property type="entry name" value="Glyco_transf_20"/>
    <property type="match status" value="1"/>
</dbReference>
<evidence type="ECO:0000256" key="2">
    <source>
        <dbReference type="ARBA" id="ARBA00008799"/>
    </source>
</evidence>
<dbReference type="SUPFAM" id="SSF56784">
    <property type="entry name" value="HAD-like"/>
    <property type="match status" value="1"/>
</dbReference>
<dbReference type="GO" id="GO:0003825">
    <property type="term" value="F:alpha,alpha-trehalose-phosphate synthase (UDP-forming) activity"/>
    <property type="evidence" value="ECO:0007669"/>
    <property type="project" value="TreeGrafter"/>
</dbReference>
<dbReference type="InterPro" id="IPR001830">
    <property type="entry name" value="Glyco_trans_20"/>
</dbReference>
<dbReference type="OrthoDB" id="9761633at2"/>
<name>A0A512BGH5_9BACT</name>
<comment type="similarity">
    <text evidence="2">Belongs to the glycosyltransferase 20 family.</text>
</comment>
<organism evidence="3 4">
    <name type="scientific">Segetibacter aerophilus</name>
    <dbReference type="NCBI Taxonomy" id="670293"/>
    <lineage>
        <taxon>Bacteria</taxon>
        <taxon>Pseudomonadati</taxon>
        <taxon>Bacteroidota</taxon>
        <taxon>Chitinophagia</taxon>
        <taxon>Chitinophagales</taxon>
        <taxon>Chitinophagaceae</taxon>
        <taxon>Segetibacter</taxon>
    </lineage>
</organism>
<dbReference type="PANTHER" id="PTHR10788">
    <property type="entry name" value="TREHALOSE-6-PHOSPHATE SYNTHASE"/>
    <property type="match status" value="1"/>
</dbReference>
<dbReference type="PANTHER" id="PTHR10788:SF106">
    <property type="entry name" value="BCDNA.GH08860"/>
    <property type="match status" value="1"/>
</dbReference>
<comment type="caution">
    <text evidence="3">The sequence shown here is derived from an EMBL/GenBank/DDBJ whole genome shotgun (WGS) entry which is preliminary data.</text>
</comment>
<dbReference type="AlphaFoldDB" id="A0A512BGH5"/>
<dbReference type="InterPro" id="IPR003337">
    <property type="entry name" value="Trehalose_PPase"/>
</dbReference>
<sequence length="742" mass="85284">MSRLVIISNRLPFSLDTSGDKVQIRQSSGGLVSALKGYFEQTGNKQNDFDEKIWVGSCDFSEDDWKENKESLQGADFSIEPIFIEKEVYSDYYNGFSNSTIWPLFHYFPSMTEYKKQEFEAYYKVNQLFADRIIEIMKPDDVIWVHDYQLMILPQMLRQANPEATIGFFLHIPFPTYEIFRLIPREWKTKIMEGLLGADLVGFHTYDYAQYFINSAKMILSLENQYNTLTYHNRLIRADLFPIGIDFDKFKQASEKEEVVAYKDELLQSFGGKKIIFSVDRLDYTKGLTYRLQGFENFLAKYPEWREKIVFILNIIPSRDSIPAYVDRKRIIEEMVSTINGKYSSIQWQPIIYRYNHLPFDELCGLYLAADVALITPLRDGMNLVAKEYVAGSNNGGVLVLSELTGAASELNEACHVNPTDAEEMADAINTALTMPLEEQKQRMQAMQKRLSDYNVVQWVNDFLEQLSRIKKEQEHLKVKQLDRGEVEELAQHYSNANKRCLLLDYDGTMVPLRKIPSAAAPTKEVLTFLEQLAADEKNEVVIISGRDADTLQNWLGHLPLHFIAEHGSVIRYKGGEWKLQSAASTDWKNEIRPMLESYVWRCAGSFLEEKQNTLSWHYRNTHPELGFIRSRELLNNLLQLTTNTPVQVVDGNKVLEVRLTGMDKGVTALKVLNKLTPEFILCIGDDTTDEDMFKALEGKAYTIKVGNGSTAANYNLQTQEEVLPLLKQITELKLVGEKQLV</sequence>
<accession>A0A512BGH5</accession>
<dbReference type="Pfam" id="PF02358">
    <property type="entry name" value="Trehalose_PPase"/>
    <property type="match status" value="1"/>
</dbReference>
<gene>
    <name evidence="3" type="ORF">SAE01_35600</name>
</gene>
<dbReference type="Proteomes" id="UP000321513">
    <property type="component" value="Unassembled WGS sequence"/>
</dbReference>
<keyword evidence="4" id="KW-1185">Reference proteome</keyword>
<dbReference type="GO" id="GO:0005829">
    <property type="term" value="C:cytosol"/>
    <property type="evidence" value="ECO:0007669"/>
    <property type="project" value="TreeGrafter"/>
</dbReference>
<dbReference type="SUPFAM" id="SSF53756">
    <property type="entry name" value="UDP-Glycosyltransferase/glycogen phosphorylase"/>
    <property type="match status" value="1"/>
</dbReference>
<dbReference type="NCBIfam" id="NF011071">
    <property type="entry name" value="PRK14501.1"/>
    <property type="match status" value="1"/>
</dbReference>
<proteinExistence type="inferred from homology"/>
<dbReference type="InterPro" id="IPR023214">
    <property type="entry name" value="HAD_sf"/>
</dbReference>
<dbReference type="GO" id="GO:0005992">
    <property type="term" value="P:trehalose biosynthetic process"/>
    <property type="evidence" value="ECO:0007669"/>
    <property type="project" value="InterPro"/>
</dbReference>
<reference evidence="3 4" key="1">
    <citation type="submission" date="2019-07" db="EMBL/GenBank/DDBJ databases">
        <title>Whole genome shotgun sequence of Segetibacter aerophilus NBRC 106135.</title>
        <authorList>
            <person name="Hosoyama A."/>
            <person name="Uohara A."/>
            <person name="Ohji S."/>
            <person name="Ichikawa N."/>
        </authorList>
    </citation>
    <scope>NUCLEOTIDE SEQUENCE [LARGE SCALE GENOMIC DNA]</scope>
    <source>
        <strain evidence="3 4">NBRC 106135</strain>
    </source>
</reference>
<dbReference type="RefSeq" id="WP_147205174.1">
    <property type="nucleotide sequence ID" value="NZ_BJYT01000015.1"/>
</dbReference>
<dbReference type="InterPro" id="IPR036412">
    <property type="entry name" value="HAD-like_sf"/>
</dbReference>
<dbReference type="CDD" id="cd01627">
    <property type="entry name" value="HAD_TPP"/>
    <property type="match status" value="1"/>
</dbReference>
<dbReference type="NCBIfam" id="TIGR01484">
    <property type="entry name" value="HAD-SF-IIB"/>
    <property type="match status" value="1"/>
</dbReference>
<dbReference type="Gene3D" id="3.40.50.1000">
    <property type="entry name" value="HAD superfamily/HAD-like"/>
    <property type="match status" value="1"/>
</dbReference>